<evidence type="ECO:0000313" key="2">
    <source>
        <dbReference type="Proteomes" id="UP000244201"/>
    </source>
</evidence>
<dbReference type="Proteomes" id="UP000244201">
    <property type="component" value="Chromosome"/>
</dbReference>
<gene>
    <name evidence="1" type="ORF">SLUN_02640</name>
</gene>
<sequence>MGLTTRHQGALRPGGSDHRTRCAIMFDMTSTVSPEPGTAGDQRIKIWFRFMPREGWLPQDTEGLWATRLGDDTARVENVPFLQNGVAEGDVVRFATDDDGLHWAKERVSASENCAVRVLPVPSGPLGRSAQAVHAHLAPFGLGGEVFSDEFPLVAFNVPAEADLGQIKKLLAHGQEEGWWHFEVGCATDAWRQA</sequence>
<dbReference type="AlphaFoldDB" id="A0A2R4TDI0"/>
<name>A0A2R4TDI0_9ACTN</name>
<dbReference type="OrthoDB" id="6563561at2"/>
<evidence type="ECO:0008006" key="3">
    <source>
        <dbReference type="Google" id="ProtNLM"/>
    </source>
</evidence>
<accession>A0A2R4TDI0</accession>
<dbReference type="KEGG" id="slk:SLUN_02640"/>
<organism evidence="1 2">
    <name type="scientific">Streptomyces lunaelactis</name>
    <dbReference type="NCBI Taxonomy" id="1535768"/>
    <lineage>
        <taxon>Bacteria</taxon>
        <taxon>Bacillati</taxon>
        <taxon>Actinomycetota</taxon>
        <taxon>Actinomycetes</taxon>
        <taxon>Kitasatosporales</taxon>
        <taxon>Streptomycetaceae</taxon>
        <taxon>Streptomyces</taxon>
    </lineage>
</organism>
<reference evidence="1 2" key="1">
    <citation type="submission" date="2018-01" db="EMBL/GenBank/DDBJ databases">
        <title>Complete genome sequence of Streptomyces lunaelactis MM109T, a Ferroverdin A producer isolated from cave moonmilk deposits.</title>
        <authorList>
            <person name="Naome A."/>
            <person name="Martinet L."/>
            <person name="Maciejewska M."/>
            <person name="Anderssen S."/>
            <person name="Adam D."/>
            <person name="Tenconi E."/>
            <person name="Deflandre B."/>
            <person name="Arguelles-Arias A."/>
            <person name="Calusinska M."/>
            <person name="Copieters W."/>
            <person name="Karim L."/>
            <person name="Hanikenne M."/>
            <person name="Baurain D."/>
            <person name="van Wezel G."/>
            <person name="Smargiasso N."/>
            <person name="de Pauw E."/>
            <person name="Delfosse P."/>
            <person name="Rigali S."/>
        </authorList>
    </citation>
    <scope>NUCLEOTIDE SEQUENCE [LARGE SCALE GENOMIC DNA]</scope>
    <source>
        <strain evidence="1 2">MM109</strain>
    </source>
</reference>
<keyword evidence="2" id="KW-1185">Reference proteome</keyword>
<protein>
    <recommendedName>
        <fullName evidence="3">DUF4265 domain-containing protein</fullName>
    </recommendedName>
</protein>
<proteinExistence type="predicted"/>
<dbReference type="EMBL" id="CP026304">
    <property type="protein sequence ID" value="AVZ77178.1"/>
    <property type="molecule type" value="Genomic_DNA"/>
</dbReference>
<dbReference type="InterPro" id="IPR025361">
    <property type="entry name" value="DUF4265"/>
</dbReference>
<dbReference type="Pfam" id="PF14085">
    <property type="entry name" value="DUF4265"/>
    <property type="match status" value="1"/>
</dbReference>
<evidence type="ECO:0000313" key="1">
    <source>
        <dbReference type="EMBL" id="AVZ77178.1"/>
    </source>
</evidence>